<evidence type="ECO:0000256" key="2">
    <source>
        <dbReference type="ARBA" id="ARBA00023125"/>
    </source>
</evidence>
<dbReference type="InterPro" id="IPR018060">
    <property type="entry name" value="HTH_AraC"/>
</dbReference>
<dbReference type="SUPFAM" id="SSF46689">
    <property type="entry name" value="Homeodomain-like"/>
    <property type="match status" value="2"/>
</dbReference>
<evidence type="ECO:0000256" key="1">
    <source>
        <dbReference type="ARBA" id="ARBA00023015"/>
    </source>
</evidence>
<dbReference type="PANTHER" id="PTHR43280:SF27">
    <property type="entry name" value="TRANSCRIPTIONAL REGULATOR MTLR"/>
    <property type="match status" value="1"/>
</dbReference>
<dbReference type="PROSITE" id="PS00041">
    <property type="entry name" value="HTH_ARAC_FAMILY_1"/>
    <property type="match status" value="1"/>
</dbReference>
<dbReference type="GO" id="GO:0003700">
    <property type="term" value="F:DNA-binding transcription factor activity"/>
    <property type="evidence" value="ECO:0007669"/>
    <property type="project" value="InterPro"/>
</dbReference>
<keyword evidence="6" id="KW-1185">Reference proteome</keyword>
<dbReference type="RefSeq" id="WP_007575313.1">
    <property type="nucleotide sequence ID" value="NZ_BPTS01000002.1"/>
</dbReference>
<dbReference type="AlphaFoldDB" id="F8N8M8"/>
<dbReference type="eggNOG" id="COG2207">
    <property type="taxonomic scope" value="Bacteria"/>
</dbReference>
<dbReference type="Gene3D" id="1.10.10.60">
    <property type="entry name" value="Homeodomain-like"/>
    <property type="match status" value="2"/>
</dbReference>
<evidence type="ECO:0000313" key="5">
    <source>
        <dbReference type="EMBL" id="EGN57623.1"/>
    </source>
</evidence>
<evidence type="ECO:0000313" key="6">
    <source>
        <dbReference type="Proteomes" id="UP000002772"/>
    </source>
</evidence>
<dbReference type="Proteomes" id="UP000002772">
    <property type="component" value="Unassembled WGS sequence"/>
</dbReference>
<dbReference type="PROSITE" id="PS01124">
    <property type="entry name" value="HTH_ARAC_FAMILY_2"/>
    <property type="match status" value="1"/>
</dbReference>
<gene>
    <name evidence="5" type="ORF">Premu_2236</name>
</gene>
<name>F8N8M8_9BACT</name>
<keyword evidence="2" id="KW-0238">DNA-binding</keyword>
<dbReference type="EMBL" id="GL945017">
    <property type="protein sequence ID" value="EGN57623.1"/>
    <property type="molecule type" value="Genomic_DNA"/>
</dbReference>
<dbReference type="InterPro" id="IPR009057">
    <property type="entry name" value="Homeodomain-like_sf"/>
</dbReference>
<accession>F8N8M8</accession>
<dbReference type="STRING" id="688246.Premu_2236"/>
<proteinExistence type="predicted"/>
<protein>
    <submittedName>
        <fullName evidence="5">Transcriptional regulator, AraC family</fullName>
    </submittedName>
</protein>
<dbReference type="GO" id="GO:0043565">
    <property type="term" value="F:sequence-specific DNA binding"/>
    <property type="evidence" value="ECO:0007669"/>
    <property type="project" value="InterPro"/>
</dbReference>
<dbReference type="OrthoDB" id="2569619at2"/>
<dbReference type="SMART" id="SM00342">
    <property type="entry name" value="HTH_ARAC"/>
    <property type="match status" value="1"/>
</dbReference>
<dbReference type="InterPro" id="IPR018062">
    <property type="entry name" value="HTH_AraC-typ_CS"/>
</dbReference>
<dbReference type="PANTHER" id="PTHR43280">
    <property type="entry name" value="ARAC-FAMILY TRANSCRIPTIONAL REGULATOR"/>
    <property type="match status" value="1"/>
</dbReference>
<keyword evidence="3" id="KW-0804">Transcription</keyword>
<keyword evidence="1" id="KW-0805">Transcription regulation</keyword>
<organism evidence="5 6">
    <name type="scientific">Hallella multisaccharivorax DSM 17128</name>
    <dbReference type="NCBI Taxonomy" id="688246"/>
    <lineage>
        <taxon>Bacteria</taxon>
        <taxon>Pseudomonadati</taxon>
        <taxon>Bacteroidota</taxon>
        <taxon>Bacteroidia</taxon>
        <taxon>Bacteroidales</taxon>
        <taxon>Prevotellaceae</taxon>
        <taxon>Hallella</taxon>
    </lineage>
</organism>
<dbReference type="PRINTS" id="PR00032">
    <property type="entry name" value="HTHARAC"/>
</dbReference>
<dbReference type="Pfam" id="PF12833">
    <property type="entry name" value="HTH_18"/>
    <property type="match status" value="1"/>
</dbReference>
<dbReference type="InterPro" id="IPR020449">
    <property type="entry name" value="Tscrpt_reg_AraC-type_HTH"/>
</dbReference>
<dbReference type="HOGENOM" id="CLU_000445_88_3_10"/>
<feature type="domain" description="HTH araC/xylS-type" evidence="4">
    <location>
        <begin position="188"/>
        <end position="286"/>
    </location>
</feature>
<reference evidence="6" key="1">
    <citation type="journal article" date="2011" name="Stand. Genomic Sci.">
        <title>Non-contiguous finished genome sequence of the opportunistic oral pathogen Prevotella multisaccharivorax type strain (PPPA20).</title>
        <authorList>
            <person name="Pati A."/>
            <person name="Gronow S."/>
            <person name="Lu M."/>
            <person name="Lapidus A."/>
            <person name="Nolan M."/>
            <person name="Lucas S."/>
            <person name="Hammon N."/>
            <person name="Deshpande S."/>
            <person name="Cheng J.F."/>
            <person name="Tapia R."/>
            <person name="Han C."/>
            <person name="Goodwin L."/>
            <person name="Pitluck S."/>
            <person name="Liolios K."/>
            <person name="Pagani I."/>
            <person name="Mavromatis K."/>
            <person name="Mikhailova N."/>
            <person name="Huntemann M."/>
            <person name="Chen A."/>
            <person name="Palaniappan K."/>
            <person name="Land M."/>
            <person name="Hauser L."/>
            <person name="Detter J.C."/>
            <person name="Brambilla E.M."/>
            <person name="Rohde M."/>
            <person name="Goker M."/>
            <person name="Woyke T."/>
            <person name="Bristow J."/>
            <person name="Eisen J.A."/>
            <person name="Markowitz V."/>
            <person name="Hugenholtz P."/>
            <person name="Kyrpides N.C."/>
            <person name="Klenk H.P."/>
            <person name="Ivanova N."/>
        </authorList>
    </citation>
    <scope>NUCLEOTIDE SEQUENCE [LARGE SCALE GENOMIC DNA]</scope>
    <source>
        <strain evidence="6">DSM 17128</strain>
    </source>
</reference>
<evidence type="ECO:0000259" key="4">
    <source>
        <dbReference type="PROSITE" id="PS01124"/>
    </source>
</evidence>
<sequence>MSEYQILHEITPLTGKDGIYIVERHKKEFDYPVHRHECCELNFVENAAGAHRVVGDSNEVIDDFDLALISSVELEHAWEQGECHSEDIREITIQFDFGYGEGSFFDHSPFRSIYNMLTRAHKGLAFAKNDIARVYDKLDTIAKIQDPFRATIQLLEILHTLSLSEKAHTLATTSYAKVKVEDDSKRVLKVKEFINENYMRDIKLEEVAALANMSRTSFSRFFKQHTGRTLSNYITDIRMGYATRMLVDTEESINEICYLCGYNNMSNFNRTFRRRKGCTPGEYRAQYKKIKVLI</sequence>
<evidence type="ECO:0000256" key="3">
    <source>
        <dbReference type="ARBA" id="ARBA00023163"/>
    </source>
</evidence>